<evidence type="ECO:0000313" key="2">
    <source>
        <dbReference type="Proteomes" id="UP001239111"/>
    </source>
</evidence>
<sequence>MDDPRIFLENLRNEGKTNIQPYLLVLVNGKNRFFFVVAENAIFGRKETTNVTSAFDLLFKVFHDFNLDYPPQILFSYRFIESFIYKCREYTNGVITSLYVHLRIIDKVLAMEDESDPDDSSSDASK</sequence>
<protein>
    <submittedName>
        <fullName evidence="1">Uncharacterized protein</fullName>
    </submittedName>
</protein>
<name>A0ACC2NM65_9HYME</name>
<comment type="caution">
    <text evidence="1">The sequence shown here is derived from an EMBL/GenBank/DDBJ whole genome shotgun (WGS) entry which is preliminary data.</text>
</comment>
<keyword evidence="2" id="KW-1185">Reference proteome</keyword>
<accession>A0ACC2NM65</accession>
<proteinExistence type="predicted"/>
<dbReference type="Proteomes" id="UP001239111">
    <property type="component" value="Chromosome 3"/>
</dbReference>
<evidence type="ECO:0000313" key="1">
    <source>
        <dbReference type="EMBL" id="KAJ8672187.1"/>
    </source>
</evidence>
<organism evidence="1 2">
    <name type="scientific">Eretmocerus hayati</name>
    <dbReference type="NCBI Taxonomy" id="131215"/>
    <lineage>
        <taxon>Eukaryota</taxon>
        <taxon>Metazoa</taxon>
        <taxon>Ecdysozoa</taxon>
        <taxon>Arthropoda</taxon>
        <taxon>Hexapoda</taxon>
        <taxon>Insecta</taxon>
        <taxon>Pterygota</taxon>
        <taxon>Neoptera</taxon>
        <taxon>Endopterygota</taxon>
        <taxon>Hymenoptera</taxon>
        <taxon>Apocrita</taxon>
        <taxon>Proctotrupomorpha</taxon>
        <taxon>Chalcidoidea</taxon>
        <taxon>Aphelinidae</taxon>
        <taxon>Aphelininae</taxon>
        <taxon>Eretmocerus</taxon>
    </lineage>
</organism>
<gene>
    <name evidence="1" type="ORF">QAD02_003446</name>
</gene>
<dbReference type="EMBL" id="CM056743">
    <property type="protein sequence ID" value="KAJ8672187.1"/>
    <property type="molecule type" value="Genomic_DNA"/>
</dbReference>
<reference evidence="1" key="1">
    <citation type="submission" date="2023-04" db="EMBL/GenBank/DDBJ databases">
        <title>A chromosome-level genome assembly of the parasitoid wasp Eretmocerus hayati.</title>
        <authorList>
            <person name="Zhong Y."/>
            <person name="Liu S."/>
            <person name="Liu Y."/>
        </authorList>
    </citation>
    <scope>NUCLEOTIDE SEQUENCE</scope>
    <source>
        <strain evidence="1">ZJU_SS_LIU_2023</strain>
    </source>
</reference>